<dbReference type="PANTHER" id="PTHR10039:SF14">
    <property type="entry name" value="NACHT DOMAIN-CONTAINING PROTEIN"/>
    <property type="match status" value="1"/>
</dbReference>
<dbReference type="EMBL" id="JAPZBS010000008">
    <property type="protein sequence ID" value="KAJ5364063.1"/>
    <property type="molecule type" value="Genomic_DNA"/>
</dbReference>
<accession>A0A9W9RUF6</accession>
<reference evidence="2" key="2">
    <citation type="journal article" date="2023" name="IMA Fungus">
        <title>Comparative genomic study of the Penicillium genus elucidates a diverse pangenome and 15 lateral gene transfer events.</title>
        <authorList>
            <person name="Petersen C."/>
            <person name="Sorensen T."/>
            <person name="Nielsen M.R."/>
            <person name="Sondergaard T.E."/>
            <person name="Sorensen J.L."/>
            <person name="Fitzpatrick D.A."/>
            <person name="Frisvad J.C."/>
            <person name="Nielsen K.L."/>
        </authorList>
    </citation>
    <scope>NUCLEOTIDE SEQUENCE</scope>
    <source>
        <strain evidence="2">IBT 29864</strain>
    </source>
</reference>
<feature type="domain" description="DUF7069" evidence="1">
    <location>
        <begin position="49"/>
        <end position="101"/>
    </location>
</feature>
<dbReference type="OrthoDB" id="20872at2759"/>
<dbReference type="Pfam" id="PF23239">
    <property type="entry name" value="DUF7069"/>
    <property type="match status" value="1"/>
</dbReference>
<sequence>MPQRSQNGNFKLKFLVTSRPYGDIERRFANMTRQFPSIRLAGEDEWRGVSQEIDMVMNARVDEIIRERNLSRDIGDAEKRRLSMAENRTYVWLNLTLDFLRGFHGNTQAKILREIDRLPETVDQAYEKILQRCNSRYHGDGRRLLEIIVATHRPLDLSEIDLVLEIHEACRCFEDLDLEGPEKRKQWIRDVCGLFVSVIDSRLYLIQQTARELLLQEGPEPAAPGTWRRSIDLRHAHLLLAKLCITYLSFENFKMHDHDYDPDIPENAFSRYSAAHWTSHVRQGHSLGHGWVQKVIILCDKRGHSKYWTRYPTFDLGQMIPVVLSKKWSCLHWATFLDLTEVVHSLIDERNMKIDEDVIRAAVTNSGGGAEVLKLLLDRADIKITKRIIEIVASNMDYGEQMMQILFDQRGSEMRITEDIIYWAASNQPKGEAITKLLLDYRGADIKITTKVVYGAAFNFRNGGKVMKLLLNRGAEIQVADQVVEAAASFWPDRDEVMELLRRRRAADLRAGLSHLL</sequence>
<dbReference type="InterPro" id="IPR055497">
    <property type="entry name" value="DUF7069"/>
</dbReference>
<dbReference type="Proteomes" id="UP001147782">
    <property type="component" value="Unassembled WGS sequence"/>
</dbReference>
<gene>
    <name evidence="2" type="ORF">N7496_009776</name>
</gene>
<dbReference type="GeneID" id="81441868"/>
<comment type="caution">
    <text evidence="2">The sequence shown here is derived from an EMBL/GenBank/DDBJ whole genome shotgun (WGS) entry which is preliminary data.</text>
</comment>
<evidence type="ECO:0000313" key="2">
    <source>
        <dbReference type="EMBL" id="KAJ5364063.1"/>
    </source>
</evidence>
<dbReference type="InterPro" id="IPR055530">
    <property type="entry name" value="DUF7104"/>
</dbReference>
<dbReference type="InterPro" id="IPR036770">
    <property type="entry name" value="Ankyrin_rpt-contain_sf"/>
</dbReference>
<protein>
    <recommendedName>
        <fullName evidence="1">DUF7069 domain-containing protein</fullName>
    </recommendedName>
</protein>
<evidence type="ECO:0000259" key="1">
    <source>
        <dbReference type="Pfam" id="PF23239"/>
    </source>
</evidence>
<dbReference type="PANTHER" id="PTHR10039">
    <property type="entry name" value="AMELOGENIN"/>
    <property type="match status" value="1"/>
</dbReference>
<evidence type="ECO:0000313" key="3">
    <source>
        <dbReference type="Proteomes" id="UP001147782"/>
    </source>
</evidence>
<proteinExistence type="predicted"/>
<dbReference type="SUPFAM" id="SSF48403">
    <property type="entry name" value="Ankyrin repeat"/>
    <property type="match status" value="1"/>
</dbReference>
<organism evidence="2 3">
    <name type="scientific">Penicillium cataractarum</name>
    <dbReference type="NCBI Taxonomy" id="2100454"/>
    <lineage>
        <taxon>Eukaryota</taxon>
        <taxon>Fungi</taxon>
        <taxon>Dikarya</taxon>
        <taxon>Ascomycota</taxon>
        <taxon>Pezizomycotina</taxon>
        <taxon>Eurotiomycetes</taxon>
        <taxon>Eurotiomycetidae</taxon>
        <taxon>Eurotiales</taxon>
        <taxon>Aspergillaceae</taxon>
        <taxon>Penicillium</taxon>
    </lineage>
</organism>
<keyword evidence="3" id="KW-1185">Reference proteome</keyword>
<name>A0A9W9RUF6_9EURO</name>
<dbReference type="Gene3D" id="1.20.5.340">
    <property type="match status" value="1"/>
</dbReference>
<dbReference type="RefSeq" id="XP_056551689.1">
    <property type="nucleotide sequence ID" value="XM_056702689.1"/>
</dbReference>
<reference evidence="2" key="1">
    <citation type="submission" date="2022-11" db="EMBL/GenBank/DDBJ databases">
        <authorList>
            <person name="Petersen C."/>
        </authorList>
    </citation>
    <scope>NUCLEOTIDE SEQUENCE</scope>
    <source>
        <strain evidence="2">IBT 29864</strain>
    </source>
</reference>
<dbReference type="Pfam" id="PF23397">
    <property type="entry name" value="DUF7104"/>
    <property type="match status" value="5"/>
</dbReference>
<dbReference type="AlphaFoldDB" id="A0A9W9RUF6"/>